<dbReference type="PANTHER" id="PTHR31704:SF48">
    <property type="entry name" value="L10-INTERACTING MYB DOMAIN-CONTAINING PROTEIN-LIKE"/>
    <property type="match status" value="1"/>
</dbReference>
<feature type="domain" description="Myb/SANT-like" evidence="1">
    <location>
        <begin position="64"/>
        <end position="151"/>
    </location>
</feature>
<dbReference type="Proteomes" id="UP001229421">
    <property type="component" value="Unassembled WGS sequence"/>
</dbReference>
<dbReference type="Pfam" id="PF12776">
    <property type="entry name" value="Myb_DNA-bind_3"/>
    <property type="match status" value="1"/>
</dbReference>
<gene>
    <name evidence="2" type="ORF">QVD17_24920</name>
</gene>
<proteinExistence type="predicted"/>
<evidence type="ECO:0000313" key="3">
    <source>
        <dbReference type="Proteomes" id="UP001229421"/>
    </source>
</evidence>
<reference evidence="2" key="1">
    <citation type="journal article" date="2023" name="bioRxiv">
        <title>Improved chromosome-level genome assembly for marigold (Tagetes erecta).</title>
        <authorList>
            <person name="Jiang F."/>
            <person name="Yuan L."/>
            <person name="Wang S."/>
            <person name="Wang H."/>
            <person name="Xu D."/>
            <person name="Wang A."/>
            <person name="Fan W."/>
        </authorList>
    </citation>
    <scope>NUCLEOTIDE SEQUENCE</scope>
    <source>
        <strain evidence="2">WSJ</strain>
        <tissue evidence="2">Leaf</tissue>
    </source>
</reference>
<evidence type="ECO:0000313" key="2">
    <source>
        <dbReference type="EMBL" id="KAK1422059.1"/>
    </source>
</evidence>
<dbReference type="EMBL" id="JAUHHV010000006">
    <property type="protein sequence ID" value="KAK1422059.1"/>
    <property type="molecule type" value="Genomic_DNA"/>
</dbReference>
<accession>A0AAD8NV06</accession>
<comment type="caution">
    <text evidence="2">The sequence shown here is derived from an EMBL/GenBank/DDBJ whole genome shotgun (WGS) entry which is preliminary data.</text>
</comment>
<protein>
    <recommendedName>
        <fullName evidence="1">Myb/SANT-like domain-containing protein</fullName>
    </recommendedName>
</protein>
<evidence type="ECO:0000259" key="1">
    <source>
        <dbReference type="Pfam" id="PF12776"/>
    </source>
</evidence>
<keyword evidence="3" id="KW-1185">Reference proteome</keyword>
<dbReference type="InterPro" id="IPR024752">
    <property type="entry name" value="Myb/SANT-like_dom"/>
</dbReference>
<name>A0AAD8NV06_TARER</name>
<dbReference type="PANTHER" id="PTHR31704">
    <property type="entry name" value="MYB/SANT-LIKE DNA-BINDING DOMAIN PROTEIN-RELATED"/>
    <property type="match status" value="1"/>
</dbReference>
<dbReference type="AlphaFoldDB" id="A0AAD8NV06"/>
<sequence>MVVYFIFLLNKIFELIKLKFNRDPSHTQEADINQTTPSNHPSHLNRIPVMAQRKIRLNWKLEGVEKTFLETCVHEVTLNGLQGSSLKPISWKNVAEKLKIEHNFIADQKQMKNRYDYLKSKFTAWSKLKNKTGNTYNPVTNTFNLSEEEWEIEMKSNKLIKALRTSPLSYPELCVQLFKGSTSNGFDSWGLSSTLPCPSEEVSDHNLNDLEDIECTQMETPTQGVSEESSSQSKITEKRKYQTFNSKLIEVGDQIIKVAKMLIEKHNLSNDMDACMEKLETMGWGELDAKYQTTLLLFGESADMRKVWLHLQSHVCELWVRNAGAKYNLF</sequence>
<organism evidence="2 3">
    <name type="scientific">Tagetes erecta</name>
    <name type="common">African marigold</name>
    <dbReference type="NCBI Taxonomy" id="13708"/>
    <lineage>
        <taxon>Eukaryota</taxon>
        <taxon>Viridiplantae</taxon>
        <taxon>Streptophyta</taxon>
        <taxon>Embryophyta</taxon>
        <taxon>Tracheophyta</taxon>
        <taxon>Spermatophyta</taxon>
        <taxon>Magnoliopsida</taxon>
        <taxon>eudicotyledons</taxon>
        <taxon>Gunneridae</taxon>
        <taxon>Pentapetalae</taxon>
        <taxon>asterids</taxon>
        <taxon>campanulids</taxon>
        <taxon>Asterales</taxon>
        <taxon>Asteraceae</taxon>
        <taxon>Asteroideae</taxon>
        <taxon>Heliantheae alliance</taxon>
        <taxon>Tageteae</taxon>
        <taxon>Tagetes</taxon>
    </lineage>
</organism>